<name>A9USQ7_MONBE</name>
<dbReference type="GeneID" id="5888440"/>
<evidence type="ECO:0000313" key="2">
    <source>
        <dbReference type="EMBL" id="EDQ92144.1"/>
    </source>
</evidence>
<accession>A9USQ7</accession>
<keyword evidence="3" id="KW-1185">Reference proteome</keyword>
<sequence>MADDEVVSASAGPAPVPVPAKAASVSQSAPSSNKKKNKKKKDKKKTSAPVTAQVKKVGMMKTAFGDYRRLMRTLGRPKAPGAFHDGVRRADDSMSNLISRHASIHVDKKGFNQFSWHERRHTGHAMDSSEVGPEDNQANKRKTSKSGSQNTPRKRQAG</sequence>
<evidence type="ECO:0000256" key="1">
    <source>
        <dbReference type="SAM" id="MobiDB-lite"/>
    </source>
</evidence>
<feature type="region of interest" description="Disordered" evidence="1">
    <location>
        <begin position="109"/>
        <end position="158"/>
    </location>
</feature>
<organism evidence="2 3">
    <name type="scientific">Monosiga brevicollis</name>
    <name type="common">Choanoflagellate</name>
    <dbReference type="NCBI Taxonomy" id="81824"/>
    <lineage>
        <taxon>Eukaryota</taxon>
        <taxon>Choanoflagellata</taxon>
        <taxon>Craspedida</taxon>
        <taxon>Salpingoecidae</taxon>
        <taxon>Monosiga</taxon>
    </lineage>
</organism>
<protein>
    <submittedName>
        <fullName evidence="2">Uncharacterized protein</fullName>
    </submittedName>
</protein>
<dbReference type="AlphaFoldDB" id="A9USQ7"/>
<dbReference type="RefSeq" id="XP_001743430.1">
    <property type="nucleotide sequence ID" value="XM_001743378.1"/>
</dbReference>
<evidence type="ECO:0000313" key="3">
    <source>
        <dbReference type="Proteomes" id="UP000001357"/>
    </source>
</evidence>
<dbReference type="Proteomes" id="UP000001357">
    <property type="component" value="Unassembled WGS sequence"/>
</dbReference>
<dbReference type="EMBL" id="CH991544">
    <property type="protein sequence ID" value="EDQ92144.1"/>
    <property type="molecule type" value="Genomic_DNA"/>
</dbReference>
<feature type="compositionally biased region" description="Low complexity" evidence="1">
    <location>
        <begin position="7"/>
        <end position="32"/>
    </location>
</feature>
<gene>
    <name evidence="2" type="ORF">MONBRDRAFT_35937</name>
</gene>
<feature type="compositionally biased region" description="Basic residues" evidence="1">
    <location>
        <begin position="33"/>
        <end position="46"/>
    </location>
</feature>
<reference evidence="2 3" key="1">
    <citation type="journal article" date="2008" name="Nature">
        <title>The genome of the choanoflagellate Monosiga brevicollis and the origin of metazoans.</title>
        <authorList>
            <consortium name="JGI Sequencing"/>
            <person name="King N."/>
            <person name="Westbrook M.J."/>
            <person name="Young S.L."/>
            <person name="Kuo A."/>
            <person name="Abedin M."/>
            <person name="Chapman J."/>
            <person name="Fairclough S."/>
            <person name="Hellsten U."/>
            <person name="Isogai Y."/>
            <person name="Letunic I."/>
            <person name="Marr M."/>
            <person name="Pincus D."/>
            <person name="Putnam N."/>
            <person name="Rokas A."/>
            <person name="Wright K.J."/>
            <person name="Zuzow R."/>
            <person name="Dirks W."/>
            <person name="Good M."/>
            <person name="Goodstein D."/>
            <person name="Lemons D."/>
            <person name="Li W."/>
            <person name="Lyons J.B."/>
            <person name="Morris A."/>
            <person name="Nichols S."/>
            <person name="Richter D.J."/>
            <person name="Salamov A."/>
            <person name="Bork P."/>
            <person name="Lim W.A."/>
            <person name="Manning G."/>
            <person name="Miller W.T."/>
            <person name="McGinnis W."/>
            <person name="Shapiro H."/>
            <person name="Tjian R."/>
            <person name="Grigoriev I.V."/>
            <person name="Rokhsar D."/>
        </authorList>
    </citation>
    <scope>NUCLEOTIDE SEQUENCE [LARGE SCALE GENOMIC DNA]</scope>
    <source>
        <strain evidence="3">MX1 / ATCC 50154</strain>
    </source>
</reference>
<feature type="region of interest" description="Disordered" evidence="1">
    <location>
        <begin position="1"/>
        <end position="54"/>
    </location>
</feature>
<dbReference type="KEGG" id="mbr:MONBRDRAFT_35937"/>
<dbReference type="InParanoid" id="A9USQ7"/>
<proteinExistence type="predicted"/>